<dbReference type="PANTHER" id="PTHR32108:SF9">
    <property type="entry name" value="REVERSE TRANSCRIPTASE RNASE H-LIKE DOMAIN-CONTAINING PROTEIN"/>
    <property type="match status" value="1"/>
</dbReference>
<comment type="caution">
    <text evidence="2">The sequence shown here is derived from an EMBL/GenBank/DDBJ whole genome shotgun (WGS) entry which is preliminary data.</text>
</comment>
<keyword evidence="3" id="KW-1185">Reference proteome</keyword>
<evidence type="ECO:0000259" key="1">
    <source>
        <dbReference type="PROSITE" id="PS50174"/>
    </source>
</evidence>
<dbReference type="Proteomes" id="UP001311915">
    <property type="component" value="Unassembled WGS sequence"/>
</dbReference>
<feature type="domain" description="G-patch" evidence="1">
    <location>
        <begin position="375"/>
        <end position="421"/>
    </location>
</feature>
<dbReference type="Gene3D" id="2.40.70.10">
    <property type="entry name" value="Acid Proteases"/>
    <property type="match status" value="1"/>
</dbReference>
<dbReference type="CDD" id="cd00303">
    <property type="entry name" value="retropepsin_like"/>
    <property type="match status" value="1"/>
</dbReference>
<evidence type="ECO:0000313" key="2">
    <source>
        <dbReference type="EMBL" id="KAK4706584.1"/>
    </source>
</evidence>
<dbReference type="GO" id="GO:0003676">
    <property type="term" value="F:nucleic acid binding"/>
    <property type="evidence" value="ECO:0007669"/>
    <property type="project" value="InterPro"/>
</dbReference>
<reference evidence="2 3" key="1">
    <citation type="submission" date="2023-10" db="EMBL/GenBank/DDBJ databases">
        <title>Genome-Wide Identification Analysis in wild type Solanum Pinnatisectum Reveals Some Genes Defensing Phytophthora Infestans.</title>
        <authorList>
            <person name="Sun C."/>
        </authorList>
    </citation>
    <scope>NUCLEOTIDE SEQUENCE [LARGE SCALE GENOMIC DNA]</scope>
    <source>
        <strain evidence="2">LQN</strain>
        <tissue evidence="2">Leaf</tissue>
    </source>
</reference>
<gene>
    <name evidence="2" type="ORF">R3W88_033847</name>
</gene>
<dbReference type="Pfam" id="PF01585">
    <property type="entry name" value="G-patch"/>
    <property type="match status" value="1"/>
</dbReference>
<dbReference type="InterPro" id="IPR000467">
    <property type="entry name" value="G_patch_dom"/>
</dbReference>
<protein>
    <recommendedName>
        <fullName evidence="1">G-patch domain-containing protein</fullName>
    </recommendedName>
</protein>
<dbReference type="InterPro" id="IPR021109">
    <property type="entry name" value="Peptidase_aspartic_dom_sf"/>
</dbReference>
<proteinExistence type="predicted"/>
<dbReference type="EMBL" id="JAWPEI010000065">
    <property type="protein sequence ID" value="KAK4706584.1"/>
    <property type="molecule type" value="Genomic_DNA"/>
</dbReference>
<dbReference type="PANTHER" id="PTHR32108">
    <property type="entry name" value="DNA-DIRECTED RNA POLYMERASE SUBUNIT ALPHA"/>
    <property type="match status" value="1"/>
</dbReference>
<dbReference type="AlphaFoldDB" id="A0AAV9K096"/>
<sequence length="486" mass="53984">MVTPEEEYEGPDRRAWMADAMTSSAQLVITVQLRKPLTVQTYLPRVVVTTLIAKKPEYDTKAVPWDYRARAKGKMIDTIVAQGMTRSGRCYALEDLNQRVLGKEQNLRKNVIDAEAAEFWKKMPPKDYSVEEQLKKTPAHISILSLLMSSEAHKNALMEVLDGVNIPKETTSETLASTIGRIVKANKISFHDDELPAEGVGHNKALHIAVKYCDKVVTRVLIHGGSGCNICPFTTLRDLGVNMGEIKESRVNVKAFDGAQRSVIREIYLTLQVGQAEFPILFQVMDVSSNYNLLLGRPWVHMARAVPSTLHQCVKFEWGRTKVTIHRELSHPILYVNSIPVADDLDGATFHTLEIMQAVRVTEETEADDTKLLSAAKMVASEMLKYGYQPKSGLGPKSNGIVEPIQLKHQRGTNKLGYEPASGRDHRGSSTTIFVPEQALIPDQAGVDDIVEGIGNLFVAMAGEEEEIILSKLTICDAEPREILQN</sequence>
<evidence type="ECO:0000313" key="3">
    <source>
        <dbReference type="Proteomes" id="UP001311915"/>
    </source>
</evidence>
<dbReference type="PROSITE" id="PS50174">
    <property type="entry name" value="G_PATCH"/>
    <property type="match status" value="1"/>
</dbReference>
<accession>A0AAV9K096</accession>
<name>A0AAV9K096_9SOLN</name>
<organism evidence="2 3">
    <name type="scientific">Solanum pinnatisectum</name>
    <name type="common">tansyleaf nightshade</name>
    <dbReference type="NCBI Taxonomy" id="50273"/>
    <lineage>
        <taxon>Eukaryota</taxon>
        <taxon>Viridiplantae</taxon>
        <taxon>Streptophyta</taxon>
        <taxon>Embryophyta</taxon>
        <taxon>Tracheophyta</taxon>
        <taxon>Spermatophyta</taxon>
        <taxon>Magnoliopsida</taxon>
        <taxon>eudicotyledons</taxon>
        <taxon>Gunneridae</taxon>
        <taxon>Pentapetalae</taxon>
        <taxon>asterids</taxon>
        <taxon>lamiids</taxon>
        <taxon>Solanales</taxon>
        <taxon>Solanaceae</taxon>
        <taxon>Solanoideae</taxon>
        <taxon>Solaneae</taxon>
        <taxon>Solanum</taxon>
    </lineage>
</organism>